<sequence length="271" mass="29503">MPSISVLAQTLRHKQFRYVGVDGPTGVRKSWLAKTLARQCGYQLVQLDHFVQPGLGCFIQAIDYQRLAKVIARTKPPMIVEGICLLAVLEKLALPLNYLVYVPHQPSGKGYQSTLLVQELKHYHQVYQPESHANATLVTEELLMTSSYDVDIAYIKSKTLVSVVLAIGGVLQTLVGALLLNSGLNAQSGATLKIMGAEMSATGIGGIILSTSVLWAYFAYLARPKFSTRSETRQTTGADGSSEIYEFKSSTQMLVDPAAPPTVKGEADNRD</sequence>
<evidence type="ECO:0000256" key="2">
    <source>
        <dbReference type="SAM" id="Phobius"/>
    </source>
</evidence>
<keyword evidence="2" id="KW-0812">Transmembrane</keyword>
<dbReference type="InterPro" id="IPR027417">
    <property type="entry name" value="P-loop_NTPase"/>
</dbReference>
<feature type="region of interest" description="Disordered" evidence="1">
    <location>
        <begin position="251"/>
        <end position="271"/>
    </location>
</feature>
<keyword evidence="2" id="KW-0472">Membrane</keyword>
<gene>
    <name evidence="3" type="ORF">GCM10009092_12010</name>
</gene>
<evidence type="ECO:0000256" key="1">
    <source>
        <dbReference type="SAM" id="MobiDB-lite"/>
    </source>
</evidence>
<proteinExistence type="predicted"/>
<name>A0ABP3GR22_9ALTE</name>
<evidence type="ECO:0000313" key="4">
    <source>
        <dbReference type="Proteomes" id="UP001501757"/>
    </source>
</evidence>
<keyword evidence="4" id="KW-1185">Reference proteome</keyword>
<dbReference type="Proteomes" id="UP001501757">
    <property type="component" value="Unassembled WGS sequence"/>
</dbReference>
<feature type="transmembrane region" description="Helical" evidence="2">
    <location>
        <begin position="160"/>
        <end position="180"/>
    </location>
</feature>
<protein>
    <submittedName>
        <fullName evidence="3">Uncharacterized protein</fullName>
    </submittedName>
</protein>
<keyword evidence="2" id="KW-1133">Transmembrane helix</keyword>
<comment type="caution">
    <text evidence="3">The sequence shown here is derived from an EMBL/GenBank/DDBJ whole genome shotgun (WGS) entry which is preliminary data.</text>
</comment>
<dbReference type="SUPFAM" id="SSF52540">
    <property type="entry name" value="P-loop containing nucleoside triphosphate hydrolases"/>
    <property type="match status" value="1"/>
</dbReference>
<dbReference type="EMBL" id="BAAAEI010000006">
    <property type="protein sequence ID" value="GAA0349234.1"/>
    <property type="molecule type" value="Genomic_DNA"/>
</dbReference>
<dbReference type="RefSeq" id="WP_343842923.1">
    <property type="nucleotide sequence ID" value="NZ_BAAAEI010000006.1"/>
</dbReference>
<organism evidence="3 4">
    <name type="scientific">Bowmanella denitrificans</name>
    <dbReference type="NCBI Taxonomy" id="366582"/>
    <lineage>
        <taxon>Bacteria</taxon>
        <taxon>Pseudomonadati</taxon>
        <taxon>Pseudomonadota</taxon>
        <taxon>Gammaproteobacteria</taxon>
        <taxon>Alteromonadales</taxon>
        <taxon>Alteromonadaceae</taxon>
        <taxon>Bowmanella</taxon>
    </lineage>
</organism>
<feature type="transmembrane region" description="Helical" evidence="2">
    <location>
        <begin position="200"/>
        <end position="220"/>
    </location>
</feature>
<accession>A0ABP3GR22</accession>
<reference evidence="4" key="1">
    <citation type="journal article" date="2019" name="Int. J. Syst. Evol. Microbiol.">
        <title>The Global Catalogue of Microorganisms (GCM) 10K type strain sequencing project: providing services to taxonomists for standard genome sequencing and annotation.</title>
        <authorList>
            <consortium name="The Broad Institute Genomics Platform"/>
            <consortium name="The Broad Institute Genome Sequencing Center for Infectious Disease"/>
            <person name="Wu L."/>
            <person name="Ma J."/>
        </authorList>
    </citation>
    <scope>NUCLEOTIDE SEQUENCE [LARGE SCALE GENOMIC DNA]</scope>
    <source>
        <strain evidence="4">JCM 13378</strain>
    </source>
</reference>
<evidence type="ECO:0000313" key="3">
    <source>
        <dbReference type="EMBL" id="GAA0349234.1"/>
    </source>
</evidence>